<dbReference type="Pfam" id="PF02643">
    <property type="entry name" value="DUF192"/>
    <property type="match status" value="1"/>
</dbReference>
<accession>A0A0L6CKU0</accession>
<organism evidence="1 2">
    <name type="scientific">Luteipulveratus halotolerans</name>
    <dbReference type="NCBI Taxonomy" id="1631356"/>
    <lineage>
        <taxon>Bacteria</taxon>
        <taxon>Bacillati</taxon>
        <taxon>Actinomycetota</taxon>
        <taxon>Actinomycetes</taxon>
        <taxon>Micrococcales</taxon>
        <taxon>Dermacoccaceae</taxon>
        <taxon>Luteipulveratus</taxon>
    </lineage>
</organism>
<keyword evidence="2" id="KW-1185">Reference proteome</keyword>
<dbReference type="InterPro" id="IPR038695">
    <property type="entry name" value="Saro_0823-like_sf"/>
</dbReference>
<gene>
    <name evidence="1" type="ORF">VV01_16235</name>
</gene>
<dbReference type="STRING" id="1631356.VV01_16235"/>
<reference evidence="2" key="1">
    <citation type="submission" date="2015-03" db="EMBL/GenBank/DDBJ databases">
        <title>Luteipulveratus halotolerans sp. nov., a novel actinobacterium (Dermacoccaceae) from Sarawak, Malaysia.</title>
        <authorList>
            <person name="Juboi H."/>
            <person name="Basik A."/>
            <person name="Shamsul S.S."/>
            <person name="Arnold P."/>
            <person name="Schmitt E.K."/>
            <person name="Sanglier J.-J."/>
            <person name="Yeo T."/>
        </authorList>
    </citation>
    <scope>NUCLEOTIDE SEQUENCE [LARGE SCALE GENOMIC DNA]</scope>
    <source>
        <strain evidence="2">C296001</strain>
    </source>
</reference>
<dbReference type="EMBL" id="LAIR01000002">
    <property type="protein sequence ID" value="KNX38344.1"/>
    <property type="molecule type" value="Genomic_DNA"/>
</dbReference>
<evidence type="ECO:0000313" key="1">
    <source>
        <dbReference type="EMBL" id="KNX38344.1"/>
    </source>
</evidence>
<dbReference type="AlphaFoldDB" id="A0A0L6CKU0"/>
<evidence type="ECO:0000313" key="2">
    <source>
        <dbReference type="Proteomes" id="UP000037397"/>
    </source>
</evidence>
<evidence type="ECO:0008006" key="3">
    <source>
        <dbReference type="Google" id="ProtNLM"/>
    </source>
</evidence>
<dbReference type="Gene3D" id="2.60.120.1140">
    <property type="entry name" value="Protein of unknown function DUF192"/>
    <property type="match status" value="1"/>
</dbReference>
<dbReference type="Proteomes" id="UP000037397">
    <property type="component" value="Unassembled WGS sequence"/>
</dbReference>
<proteinExistence type="predicted"/>
<sequence>MVTDQNGTFGPGPHRLLVNGRDVAPLVVADDRKSRRRGLLGSTELIGALWITKCPSVHMIGMKYAIDVASLDKSGRVLAVKTLRPGWGMTLPRLRVSATLEAPAGALVEWGVTVGDTLSTAS</sequence>
<dbReference type="InterPro" id="IPR003795">
    <property type="entry name" value="DUF192"/>
</dbReference>
<comment type="caution">
    <text evidence="1">The sequence shown here is derived from an EMBL/GenBank/DDBJ whole genome shotgun (WGS) entry which is preliminary data.</text>
</comment>
<name>A0A0L6CKU0_9MICO</name>
<protein>
    <recommendedName>
        <fullName evidence="3">DUF192 domain-containing protein</fullName>
    </recommendedName>
</protein>